<dbReference type="EMBL" id="JABBFX010000001">
    <property type="protein sequence ID" value="NML45576.1"/>
    <property type="molecule type" value="Genomic_DNA"/>
</dbReference>
<gene>
    <name evidence="3" type="ORF">HHL11_17620</name>
</gene>
<name>A0A848H3N1_9BURK</name>
<dbReference type="Proteomes" id="UP000541185">
    <property type="component" value="Unassembled WGS sequence"/>
</dbReference>
<keyword evidence="1" id="KW-0732">Signal</keyword>
<reference evidence="3 4" key="1">
    <citation type="submission" date="2020-04" db="EMBL/GenBank/DDBJ databases">
        <title>Ramlibacter sp. G-1-2-2 isolated from soil.</title>
        <authorList>
            <person name="Dahal R.H."/>
        </authorList>
    </citation>
    <scope>NUCLEOTIDE SEQUENCE [LARGE SCALE GENOMIC DNA]</scope>
    <source>
        <strain evidence="3 4">G-1-2-2</strain>
    </source>
</reference>
<dbReference type="AlphaFoldDB" id="A0A848H3N1"/>
<comment type="caution">
    <text evidence="3">The sequence shown here is derived from an EMBL/GenBank/DDBJ whole genome shotgun (WGS) entry which is preliminary data.</text>
</comment>
<organism evidence="3 4">
    <name type="scientific">Ramlibacter agri</name>
    <dbReference type="NCBI Taxonomy" id="2728837"/>
    <lineage>
        <taxon>Bacteria</taxon>
        <taxon>Pseudomonadati</taxon>
        <taxon>Pseudomonadota</taxon>
        <taxon>Betaproteobacteria</taxon>
        <taxon>Burkholderiales</taxon>
        <taxon>Comamonadaceae</taxon>
        <taxon>Ramlibacter</taxon>
    </lineage>
</organism>
<sequence>MTKAAWAMLVPAVLVCAGGAARAQPAPDEARTAFRVCQDPNNLPFSNVQGEGFENKIAELFAHDLGLPLDYFSFPNRLAFIRNTLRYKLPDQPYRCDVVLGVPADFDQVSATKPYYRSTYVLVFPKGRGLDALRGSDDLLALAPDKLRALRIGVGDRSPGSLWLARHELLESGVPYPVMSPDPDAYPGQIIERDLAQGKIDAAIVWGPIAGYFAKRVRSPELVLVPMKSEPGLPFDYAIAMGVRYGEPAWKQQIEGLLVKHREAILAILREYNVPLVAPPAATASQ</sequence>
<evidence type="ECO:0000313" key="3">
    <source>
        <dbReference type="EMBL" id="NML45576.1"/>
    </source>
</evidence>
<dbReference type="NCBIfam" id="TIGR03871">
    <property type="entry name" value="ABC_peri_MoxJ_2"/>
    <property type="match status" value="1"/>
</dbReference>
<dbReference type="SMART" id="SM00062">
    <property type="entry name" value="PBPb"/>
    <property type="match status" value="1"/>
</dbReference>
<dbReference type="SUPFAM" id="SSF53850">
    <property type="entry name" value="Periplasmic binding protein-like II"/>
    <property type="match status" value="1"/>
</dbReference>
<dbReference type="InterPro" id="IPR022448">
    <property type="entry name" value="Quinoprotein_dehydrogenase"/>
</dbReference>
<keyword evidence="4" id="KW-1185">Reference proteome</keyword>
<feature type="domain" description="Solute-binding protein family 3/N-terminal" evidence="2">
    <location>
        <begin position="33"/>
        <end position="275"/>
    </location>
</feature>
<dbReference type="InterPro" id="IPR001638">
    <property type="entry name" value="Solute-binding_3/MltF_N"/>
</dbReference>
<evidence type="ECO:0000256" key="1">
    <source>
        <dbReference type="SAM" id="SignalP"/>
    </source>
</evidence>
<accession>A0A848H3N1</accession>
<evidence type="ECO:0000259" key="2">
    <source>
        <dbReference type="SMART" id="SM00062"/>
    </source>
</evidence>
<proteinExistence type="predicted"/>
<dbReference type="RefSeq" id="WP_169419662.1">
    <property type="nucleotide sequence ID" value="NZ_JABBFX010000001.1"/>
</dbReference>
<feature type="chain" id="PRO_5032974843" evidence="1">
    <location>
        <begin position="24"/>
        <end position="286"/>
    </location>
</feature>
<protein>
    <submittedName>
        <fullName evidence="3">Quinoprotein dehydrogenase-associated putative ABC transporter substrate-binding protein</fullName>
    </submittedName>
</protein>
<feature type="signal peptide" evidence="1">
    <location>
        <begin position="1"/>
        <end position="23"/>
    </location>
</feature>
<dbReference type="Gene3D" id="3.40.190.10">
    <property type="entry name" value="Periplasmic binding protein-like II"/>
    <property type="match status" value="2"/>
</dbReference>
<evidence type="ECO:0000313" key="4">
    <source>
        <dbReference type="Proteomes" id="UP000541185"/>
    </source>
</evidence>